<dbReference type="EMBL" id="MW084976">
    <property type="protein sequence ID" value="QOV08270.1"/>
    <property type="molecule type" value="Genomic_DNA"/>
</dbReference>
<dbReference type="Pfam" id="PF00265">
    <property type="entry name" value="TK"/>
    <property type="match status" value="1"/>
</dbReference>
<keyword evidence="4 10" id="KW-0808">Transferase</keyword>
<dbReference type="Proteomes" id="UP000594029">
    <property type="component" value="Segment"/>
</dbReference>
<evidence type="ECO:0000256" key="7">
    <source>
        <dbReference type="ARBA" id="ARBA00022840"/>
    </source>
</evidence>
<feature type="active site" description="Proton acceptor" evidence="8">
    <location>
        <position position="86"/>
    </location>
</feature>
<evidence type="ECO:0000256" key="4">
    <source>
        <dbReference type="ARBA" id="ARBA00022679"/>
    </source>
</evidence>
<evidence type="ECO:0000256" key="11">
    <source>
        <dbReference type="RuleBase" id="RU004165"/>
    </source>
</evidence>
<dbReference type="Gene3D" id="3.40.50.300">
    <property type="entry name" value="P-loop containing nucleotide triphosphate hydrolases"/>
    <property type="match status" value="1"/>
</dbReference>
<keyword evidence="5 10" id="KW-0547">Nucleotide-binding</keyword>
<dbReference type="GO" id="GO:0071897">
    <property type="term" value="P:DNA biosynthetic process"/>
    <property type="evidence" value="ECO:0007669"/>
    <property type="project" value="UniProtKB-KW"/>
</dbReference>
<keyword evidence="13" id="KW-1185">Reference proteome</keyword>
<name>A0A7U3RWH9_9CAUD</name>
<dbReference type="PIRSF" id="PIRSF035805">
    <property type="entry name" value="TK_cell"/>
    <property type="match status" value="1"/>
</dbReference>
<evidence type="ECO:0000256" key="9">
    <source>
        <dbReference type="PIRSR" id="PIRSR035805-2"/>
    </source>
</evidence>
<evidence type="ECO:0000256" key="3">
    <source>
        <dbReference type="ARBA" id="ARBA00022634"/>
    </source>
</evidence>
<evidence type="ECO:0000256" key="10">
    <source>
        <dbReference type="RuleBase" id="RU000544"/>
    </source>
</evidence>
<feature type="binding site" evidence="9">
    <location>
        <position position="180"/>
    </location>
    <ligand>
        <name>substrate</name>
    </ligand>
</feature>
<dbReference type="PANTHER" id="PTHR11441">
    <property type="entry name" value="THYMIDINE KINASE"/>
    <property type="match status" value="1"/>
</dbReference>
<accession>A0A7U3RWH9</accession>
<dbReference type="InterPro" id="IPR001267">
    <property type="entry name" value="Thymidine_kinase"/>
</dbReference>
<evidence type="ECO:0000313" key="12">
    <source>
        <dbReference type="EMBL" id="QOV08270.1"/>
    </source>
</evidence>
<comment type="catalytic activity">
    <reaction evidence="10">
        <text>thymidine + ATP = dTMP + ADP + H(+)</text>
        <dbReference type="Rhea" id="RHEA:19129"/>
        <dbReference type="ChEBI" id="CHEBI:15378"/>
        <dbReference type="ChEBI" id="CHEBI:17748"/>
        <dbReference type="ChEBI" id="CHEBI:30616"/>
        <dbReference type="ChEBI" id="CHEBI:63528"/>
        <dbReference type="ChEBI" id="CHEBI:456216"/>
        <dbReference type="EC" id="2.7.1.21"/>
    </reaction>
</comment>
<organism evidence="12 13">
    <name type="scientific">Bacillus phage Kirov</name>
    <dbReference type="NCBI Taxonomy" id="2783539"/>
    <lineage>
        <taxon>Viruses</taxon>
        <taxon>Duplodnaviria</taxon>
        <taxon>Heunggongvirae</taxon>
        <taxon>Uroviricota</taxon>
        <taxon>Caudoviricetes</taxon>
        <taxon>Andregratiavirinae</taxon>
        <taxon>Kirovvirus</taxon>
        <taxon>Kirovvirus kirov</taxon>
    </lineage>
</organism>
<dbReference type="EC" id="2.7.1.21" evidence="2 10"/>
<gene>
    <name evidence="12" type="ORF">Kirov_71</name>
</gene>
<evidence type="ECO:0000256" key="5">
    <source>
        <dbReference type="ARBA" id="ARBA00022741"/>
    </source>
</evidence>
<keyword evidence="7 10" id="KW-0067">ATP-binding</keyword>
<evidence type="ECO:0000256" key="6">
    <source>
        <dbReference type="ARBA" id="ARBA00022777"/>
    </source>
</evidence>
<proteinExistence type="inferred from homology"/>
<dbReference type="PANTHER" id="PTHR11441:SF0">
    <property type="entry name" value="THYMIDINE KINASE, CYTOSOLIC"/>
    <property type="match status" value="1"/>
</dbReference>
<keyword evidence="3 10" id="KW-0237">DNA synthesis</keyword>
<keyword evidence="6 10" id="KW-0418">Kinase</keyword>
<dbReference type="GO" id="GO:0004797">
    <property type="term" value="F:thymidine kinase activity"/>
    <property type="evidence" value="ECO:0007669"/>
    <property type="project" value="UniProtKB-EC"/>
</dbReference>
<protein>
    <recommendedName>
        <fullName evidence="2 10">Thymidine kinase</fullName>
        <ecNumber evidence="2 10">2.7.1.21</ecNumber>
    </recommendedName>
</protein>
<dbReference type="InterPro" id="IPR027417">
    <property type="entry name" value="P-loop_NTPase"/>
</dbReference>
<comment type="similarity">
    <text evidence="1 11">Belongs to the thymidine kinase family.</text>
</comment>
<evidence type="ECO:0000256" key="1">
    <source>
        <dbReference type="ARBA" id="ARBA00007587"/>
    </source>
</evidence>
<reference evidence="12 13" key="1">
    <citation type="submission" date="2020-10" db="EMBL/GenBank/DDBJ databases">
        <authorList>
            <person name="Kazantseva O.A."/>
            <person name="Piligrimova E.G."/>
            <person name="Shadrin A.M."/>
        </authorList>
    </citation>
    <scope>NUCLEOTIDE SEQUENCE [LARGE SCALE GENOMIC DNA]</scope>
</reference>
<sequence>MRKKELILGTMNASKSAQLMMQAFNLERQGKKVLVFKPETDTRDGAFVASRAMQEKRPAIVIKKSDIDKMKRLIKIEKPDVIMLDELQFFTVEQVNELAFISALEIVDIYAYGLLISYTGTMFEPTKRAIECGFRISPITMQCDRCTNDATNHLLYMEGVLQIDGDGITVEDFKNKQQEYLSVCYSCYHDAVEVHMLEVEENKSKK</sequence>
<evidence type="ECO:0000256" key="8">
    <source>
        <dbReference type="PIRSR" id="PIRSR035805-1"/>
    </source>
</evidence>
<evidence type="ECO:0000256" key="2">
    <source>
        <dbReference type="ARBA" id="ARBA00012118"/>
    </source>
</evidence>
<evidence type="ECO:0000313" key="13">
    <source>
        <dbReference type="Proteomes" id="UP000594029"/>
    </source>
</evidence>
<dbReference type="SUPFAM" id="SSF52540">
    <property type="entry name" value="P-loop containing nucleoside triphosphate hydrolases"/>
    <property type="match status" value="1"/>
</dbReference>
<dbReference type="GO" id="GO:0046104">
    <property type="term" value="P:thymidine metabolic process"/>
    <property type="evidence" value="ECO:0007669"/>
    <property type="project" value="TreeGrafter"/>
</dbReference>
<dbReference type="GO" id="GO:0005524">
    <property type="term" value="F:ATP binding"/>
    <property type="evidence" value="ECO:0007669"/>
    <property type="project" value="UniProtKB-KW"/>
</dbReference>